<dbReference type="AlphaFoldDB" id="A0A4R8H1J6"/>
<dbReference type="Pfam" id="PF00448">
    <property type="entry name" value="SRP54"/>
    <property type="match status" value="1"/>
</dbReference>
<evidence type="ECO:0000256" key="4">
    <source>
        <dbReference type="ARBA" id="ARBA00022801"/>
    </source>
</evidence>
<dbReference type="InterPro" id="IPR003593">
    <property type="entry name" value="AAA+_ATPase"/>
</dbReference>
<feature type="domain" description="SRP54-type proteins GTP-binding" evidence="11">
    <location>
        <begin position="325"/>
        <end position="338"/>
    </location>
</feature>
<dbReference type="GO" id="GO:0006614">
    <property type="term" value="P:SRP-dependent cotranslational protein targeting to membrane"/>
    <property type="evidence" value="ECO:0007669"/>
    <property type="project" value="InterPro"/>
</dbReference>
<dbReference type="InterPro" id="IPR004390">
    <property type="entry name" value="SR_rcpt_FtsY"/>
</dbReference>
<dbReference type="SMART" id="SM00962">
    <property type="entry name" value="SRP54"/>
    <property type="match status" value="1"/>
</dbReference>
<evidence type="ECO:0000313" key="13">
    <source>
        <dbReference type="Proteomes" id="UP000295832"/>
    </source>
</evidence>
<dbReference type="SMART" id="SM00963">
    <property type="entry name" value="SRP54_N"/>
    <property type="match status" value="1"/>
</dbReference>
<keyword evidence="7 9" id="KW-0675">Receptor</keyword>
<accession>A0A4R8H1J6</accession>
<dbReference type="PROSITE" id="PS00300">
    <property type="entry name" value="SRP54"/>
    <property type="match status" value="1"/>
</dbReference>
<evidence type="ECO:0000256" key="2">
    <source>
        <dbReference type="ARBA" id="ARBA00022490"/>
    </source>
</evidence>
<dbReference type="InterPro" id="IPR027417">
    <property type="entry name" value="P-loop_NTPase"/>
</dbReference>
<dbReference type="SMART" id="SM00382">
    <property type="entry name" value="AAA"/>
    <property type="match status" value="1"/>
</dbReference>
<evidence type="ECO:0000313" key="12">
    <source>
        <dbReference type="EMBL" id="TDX51969.1"/>
    </source>
</evidence>
<keyword evidence="2 9" id="KW-0963">Cytoplasm</keyword>
<dbReference type="RefSeq" id="WP_134116249.1">
    <property type="nucleotide sequence ID" value="NZ_SOEG01000009.1"/>
</dbReference>
<dbReference type="SUPFAM" id="SSF52540">
    <property type="entry name" value="P-loop containing nucleoside triphosphate hydrolases"/>
    <property type="match status" value="1"/>
</dbReference>
<comment type="caution">
    <text evidence="12">The sequence shown here is derived from an EMBL/GenBank/DDBJ whole genome shotgun (WGS) entry which is preliminary data.</text>
</comment>
<keyword evidence="1 9" id="KW-1003">Cell membrane</keyword>
<dbReference type="PANTHER" id="PTHR43134">
    <property type="entry name" value="SIGNAL RECOGNITION PARTICLE RECEPTOR SUBUNIT ALPHA"/>
    <property type="match status" value="1"/>
</dbReference>
<feature type="binding site" evidence="9">
    <location>
        <begin position="304"/>
        <end position="307"/>
    </location>
    <ligand>
        <name>GTP</name>
        <dbReference type="ChEBI" id="CHEBI:37565"/>
    </ligand>
</feature>
<dbReference type="SUPFAM" id="SSF47364">
    <property type="entry name" value="Domain of the SRP/SRP receptor G-proteins"/>
    <property type="match status" value="1"/>
</dbReference>
<dbReference type="Gene3D" id="3.40.50.300">
    <property type="entry name" value="P-loop containing nucleotide triphosphate hydrolases"/>
    <property type="match status" value="1"/>
</dbReference>
<evidence type="ECO:0000256" key="10">
    <source>
        <dbReference type="SAM" id="MobiDB-lite"/>
    </source>
</evidence>
<feature type="region of interest" description="Disordered" evidence="10">
    <location>
        <begin position="17"/>
        <end position="44"/>
    </location>
</feature>
<dbReference type="GO" id="GO:0005525">
    <property type="term" value="F:GTP binding"/>
    <property type="evidence" value="ECO:0007669"/>
    <property type="project" value="UniProtKB-UniRule"/>
</dbReference>
<comment type="function">
    <text evidence="9">Involved in targeting and insertion of nascent membrane proteins into the cytoplasmic membrane. Acts as a receptor for the complex formed by the signal recognition particle (SRP) and the ribosome-nascent chain (RNC).</text>
</comment>
<keyword evidence="13" id="KW-1185">Reference proteome</keyword>
<dbReference type="FunFam" id="3.40.50.300:FF:000053">
    <property type="entry name" value="Signal recognition particle receptor FtsY"/>
    <property type="match status" value="1"/>
</dbReference>
<gene>
    <name evidence="9" type="primary">ftsY</name>
    <name evidence="12" type="ORF">C7959_10993</name>
</gene>
<feature type="binding site" evidence="9">
    <location>
        <begin position="240"/>
        <end position="244"/>
    </location>
    <ligand>
        <name>GTP</name>
        <dbReference type="ChEBI" id="CHEBI:37565"/>
    </ligand>
</feature>
<evidence type="ECO:0000256" key="1">
    <source>
        <dbReference type="ARBA" id="ARBA00022475"/>
    </source>
</evidence>
<dbReference type="Gene3D" id="1.20.120.140">
    <property type="entry name" value="Signal recognition particle SRP54, nucleotide-binding domain"/>
    <property type="match status" value="1"/>
</dbReference>
<dbReference type="EC" id="3.6.5.4" evidence="9"/>
<dbReference type="EMBL" id="SOEG01000009">
    <property type="protein sequence ID" value="TDX51969.1"/>
    <property type="molecule type" value="Genomic_DNA"/>
</dbReference>
<dbReference type="InterPro" id="IPR042101">
    <property type="entry name" value="SRP54_N_sf"/>
</dbReference>
<dbReference type="GO" id="GO:0005047">
    <property type="term" value="F:signal recognition particle binding"/>
    <property type="evidence" value="ECO:0007669"/>
    <property type="project" value="TreeGrafter"/>
</dbReference>
<keyword evidence="4 9" id="KW-0378">Hydrolase</keyword>
<dbReference type="GO" id="GO:0005737">
    <property type="term" value="C:cytoplasm"/>
    <property type="evidence" value="ECO:0007669"/>
    <property type="project" value="UniProtKB-SubCell"/>
</dbReference>
<dbReference type="Pfam" id="PF02881">
    <property type="entry name" value="SRP54_N"/>
    <property type="match status" value="1"/>
</dbReference>
<evidence type="ECO:0000256" key="5">
    <source>
        <dbReference type="ARBA" id="ARBA00023134"/>
    </source>
</evidence>
<comment type="similarity">
    <text evidence="9">Belongs to the GTP-binding SRP family. FtsY subfamily.</text>
</comment>
<keyword evidence="3 9" id="KW-0547">Nucleotide-binding</keyword>
<evidence type="ECO:0000256" key="3">
    <source>
        <dbReference type="ARBA" id="ARBA00022741"/>
    </source>
</evidence>
<dbReference type="GO" id="GO:0003924">
    <property type="term" value="F:GTPase activity"/>
    <property type="evidence" value="ECO:0007669"/>
    <property type="project" value="UniProtKB-UniRule"/>
</dbReference>
<dbReference type="FunFam" id="1.20.120.140:FF:000002">
    <property type="entry name" value="Signal recognition particle receptor FtsY"/>
    <property type="match status" value="1"/>
</dbReference>
<name>A0A4R8H1J6_9FIRM</name>
<proteinExistence type="inferred from homology"/>
<protein>
    <recommendedName>
        <fullName evidence="9">Signal recognition particle receptor FtsY</fullName>
        <shortName evidence="9">SRP receptor</shortName>
        <ecNumber evidence="9">3.6.5.4</ecNumber>
    </recommendedName>
</protein>
<dbReference type="STRING" id="926561.GCA_000379025_02937"/>
<comment type="catalytic activity">
    <reaction evidence="8 9">
        <text>GTP + H2O = GDP + phosphate + H(+)</text>
        <dbReference type="Rhea" id="RHEA:19669"/>
        <dbReference type="ChEBI" id="CHEBI:15377"/>
        <dbReference type="ChEBI" id="CHEBI:15378"/>
        <dbReference type="ChEBI" id="CHEBI:37565"/>
        <dbReference type="ChEBI" id="CHEBI:43474"/>
        <dbReference type="ChEBI" id="CHEBI:58189"/>
        <dbReference type="EC" id="3.6.5.4"/>
    </reaction>
</comment>
<dbReference type="InterPro" id="IPR013822">
    <property type="entry name" value="Signal_recog_particl_SRP54_hlx"/>
</dbReference>
<reference evidence="12 13" key="1">
    <citation type="submission" date="2019-03" db="EMBL/GenBank/DDBJ databases">
        <title>Subsurface microbial communities from deep shales in Ohio and West Virginia, USA.</title>
        <authorList>
            <person name="Wrighton K."/>
        </authorList>
    </citation>
    <scope>NUCLEOTIDE SEQUENCE [LARGE SCALE GENOMIC DNA]</scope>
    <source>
        <strain evidence="12 13">MSL 6dP</strain>
    </source>
</reference>
<dbReference type="GO" id="GO:0005886">
    <property type="term" value="C:plasma membrane"/>
    <property type="evidence" value="ECO:0007669"/>
    <property type="project" value="UniProtKB-SubCell"/>
</dbReference>
<evidence type="ECO:0000256" key="9">
    <source>
        <dbReference type="HAMAP-Rule" id="MF_00920"/>
    </source>
</evidence>
<dbReference type="PANTHER" id="PTHR43134:SF1">
    <property type="entry name" value="SIGNAL RECOGNITION PARTICLE RECEPTOR SUBUNIT ALPHA"/>
    <property type="match status" value="1"/>
</dbReference>
<evidence type="ECO:0000259" key="11">
    <source>
        <dbReference type="PROSITE" id="PS00300"/>
    </source>
</evidence>
<comment type="subunit">
    <text evidence="9">Part of the signal recognition particle protein translocation system, which is composed of SRP and FtsY.</text>
</comment>
<keyword evidence="5 9" id="KW-0342">GTP-binding</keyword>
<feature type="binding site" evidence="9">
    <location>
        <begin position="158"/>
        <end position="165"/>
    </location>
    <ligand>
        <name>GTP</name>
        <dbReference type="ChEBI" id="CHEBI:37565"/>
    </ligand>
</feature>
<dbReference type="NCBIfam" id="TIGR00064">
    <property type="entry name" value="ftsY"/>
    <property type="match status" value="1"/>
</dbReference>
<organism evidence="12 13">
    <name type="scientific">Orenia marismortui</name>
    <dbReference type="NCBI Taxonomy" id="46469"/>
    <lineage>
        <taxon>Bacteria</taxon>
        <taxon>Bacillati</taxon>
        <taxon>Bacillota</taxon>
        <taxon>Clostridia</taxon>
        <taxon>Halanaerobiales</taxon>
        <taxon>Halobacteroidaceae</taxon>
        <taxon>Orenia</taxon>
    </lineage>
</organism>
<evidence type="ECO:0000256" key="7">
    <source>
        <dbReference type="ARBA" id="ARBA00023170"/>
    </source>
</evidence>
<evidence type="ECO:0000256" key="6">
    <source>
        <dbReference type="ARBA" id="ARBA00023136"/>
    </source>
</evidence>
<dbReference type="Proteomes" id="UP000295832">
    <property type="component" value="Unassembled WGS sequence"/>
</dbReference>
<dbReference type="HAMAP" id="MF_00920">
    <property type="entry name" value="FtsY"/>
    <property type="match status" value="1"/>
</dbReference>
<sequence>MLKKIFGFAKKKKKKEEEIEGVEETTTTNEMVNEDEVKEEETDKKVEKKEKAGLFSRLKKGLTKTREGFVAQVENLFSKFSTIDDELYEELEEILIQADVGVHTTMKLVDNLRDKAKEEKIKEPKELTKLFQDQLTEILTKGTKEEDDDQPTILMVVGVNGAGKTTTIGKIAQRTKEAGMEVLLGAGDTFRAAAIDQLKVWSSRVGVDIIAHQEGSDAAAVAYDAVQAAKSREVDLLIVDTAGRLHTQSNLMEELKKVKRVIKREADNMAVEVLLVLDATTGQNAISQAKLFNDAVDVDGIALTKLDGTAKGGVVVAIKEELGIPIKLIGVGESAEDLQDFEPESFIEALFEGGFEEE</sequence>
<dbReference type="InterPro" id="IPR000897">
    <property type="entry name" value="SRP54_GTPase_dom"/>
</dbReference>
<evidence type="ECO:0000256" key="8">
    <source>
        <dbReference type="ARBA" id="ARBA00048027"/>
    </source>
</evidence>
<comment type="subcellular location">
    <subcellularLocation>
        <location evidence="9">Cell membrane</location>
        <topology evidence="9">Peripheral membrane protein</topology>
        <orientation evidence="9">Cytoplasmic side</orientation>
    </subcellularLocation>
    <subcellularLocation>
        <location evidence="9">Cytoplasm</location>
    </subcellularLocation>
</comment>
<dbReference type="InterPro" id="IPR036225">
    <property type="entry name" value="SRP/SRP_N"/>
</dbReference>
<keyword evidence="6 9" id="KW-0472">Membrane</keyword>